<name>A0AAV1U1Z7_9STRA</name>
<accession>A0AAV1U1Z7</accession>
<feature type="region of interest" description="Disordered" evidence="2">
    <location>
        <begin position="1"/>
        <end position="45"/>
    </location>
</feature>
<comment type="caution">
    <text evidence="3">The sequence shown here is derived from an EMBL/GenBank/DDBJ whole genome shotgun (WGS) entry which is preliminary data.</text>
</comment>
<dbReference type="Proteomes" id="UP001162060">
    <property type="component" value="Unassembled WGS sequence"/>
</dbReference>
<protein>
    <submittedName>
        <fullName evidence="3">Uncharacterized protein</fullName>
    </submittedName>
</protein>
<sequence>MPLGSPSTIPTSDVETSTPTSPAISDVSTVPVTECDRSSVVSPAQMGEGSNLVSIAIPLSQSSSIPAPDRTSAGQTSQLRIRVSPSCSQVLGSKPRTVVDRYQSMEAALEQQMIQNSQLNEELQELRTSASPFVQFVQSKYDRVCVRYED</sequence>
<dbReference type="AlphaFoldDB" id="A0AAV1U1Z7"/>
<evidence type="ECO:0000313" key="3">
    <source>
        <dbReference type="EMBL" id="CAK7928666.1"/>
    </source>
</evidence>
<feature type="compositionally biased region" description="Polar residues" evidence="2">
    <location>
        <begin position="1"/>
        <end position="31"/>
    </location>
</feature>
<feature type="coiled-coil region" evidence="1">
    <location>
        <begin position="102"/>
        <end position="129"/>
    </location>
</feature>
<keyword evidence="1" id="KW-0175">Coiled coil</keyword>
<organism evidence="3 4">
    <name type="scientific">Peronospora matthiolae</name>
    <dbReference type="NCBI Taxonomy" id="2874970"/>
    <lineage>
        <taxon>Eukaryota</taxon>
        <taxon>Sar</taxon>
        <taxon>Stramenopiles</taxon>
        <taxon>Oomycota</taxon>
        <taxon>Peronosporomycetes</taxon>
        <taxon>Peronosporales</taxon>
        <taxon>Peronosporaceae</taxon>
        <taxon>Peronospora</taxon>
    </lineage>
</organism>
<dbReference type="EMBL" id="CAKLBY020000130">
    <property type="protein sequence ID" value="CAK7928666.1"/>
    <property type="molecule type" value="Genomic_DNA"/>
</dbReference>
<evidence type="ECO:0000256" key="1">
    <source>
        <dbReference type="SAM" id="Coils"/>
    </source>
</evidence>
<evidence type="ECO:0000256" key="2">
    <source>
        <dbReference type="SAM" id="MobiDB-lite"/>
    </source>
</evidence>
<proteinExistence type="predicted"/>
<reference evidence="3" key="1">
    <citation type="submission" date="2024-01" db="EMBL/GenBank/DDBJ databases">
        <authorList>
            <person name="Webb A."/>
        </authorList>
    </citation>
    <scope>NUCLEOTIDE SEQUENCE</scope>
    <source>
        <strain evidence="3">Pm1</strain>
    </source>
</reference>
<gene>
    <name evidence="3" type="ORF">PM001_LOCUS13816</name>
</gene>
<evidence type="ECO:0000313" key="4">
    <source>
        <dbReference type="Proteomes" id="UP001162060"/>
    </source>
</evidence>